<evidence type="ECO:0000313" key="2">
    <source>
        <dbReference type="EMBL" id="PSR92306.1"/>
    </source>
</evidence>
<proteinExistence type="predicted"/>
<feature type="non-terminal residue" evidence="2">
    <location>
        <position position="246"/>
    </location>
</feature>
<organism evidence="2 3">
    <name type="scientific">Hermanssonia centrifuga</name>
    <dbReference type="NCBI Taxonomy" id="98765"/>
    <lineage>
        <taxon>Eukaryota</taxon>
        <taxon>Fungi</taxon>
        <taxon>Dikarya</taxon>
        <taxon>Basidiomycota</taxon>
        <taxon>Agaricomycotina</taxon>
        <taxon>Agaricomycetes</taxon>
        <taxon>Polyporales</taxon>
        <taxon>Meruliaceae</taxon>
        <taxon>Hermanssonia</taxon>
    </lineage>
</organism>
<dbReference type="AlphaFoldDB" id="A0A2R6PJB7"/>
<name>A0A2R6PJB7_9APHY</name>
<reference evidence="2 3" key="1">
    <citation type="submission" date="2018-02" db="EMBL/GenBank/DDBJ databases">
        <title>Genome sequence of the basidiomycete white-rot fungus Phlebia centrifuga.</title>
        <authorList>
            <person name="Granchi Z."/>
            <person name="Peng M."/>
            <person name="de Vries R.P."/>
            <person name="Hilden K."/>
            <person name="Makela M.R."/>
            <person name="Grigoriev I."/>
            <person name="Riley R."/>
        </authorList>
    </citation>
    <scope>NUCLEOTIDE SEQUENCE [LARGE SCALE GENOMIC DNA]</scope>
    <source>
        <strain evidence="2 3">FBCC195</strain>
    </source>
</reference>
<feature type="region of interest" description="Disordered" evidence="1">
    <location>
        <begin position="84"/>
        <end position="159"/>
    </location>
</feature>
<sequence length="246" mass="25960">MPVTTCPTNSDTHPGTPVIAGQRKRRTKAEMEAAREAELSAQASKANDEHTRKAVLERLEYLESQAASAAKAKLAAIAMPPTPRSLVVKGAGGSRGKGTKAAANMKGGKGKKDNLQEAKNESASKVPKTNNQLTQRNVEIVRDALETPTPKGRSGKKAEMLIVGNKKAKASAGDQASGFRDGYIASGSASRKGPDNAKAKTVQAKKAAMLDSDPIEEEDVDIDMLQDEDFDDEVSEAAGEMKEGGK</sequence>
<gene>
    <name evidence="2" type="ORF">PHLCEN_2v4727</name>
</gene>
<protein>
    <submittedName>
        <fullName evidence="2">Uncharacterized protein</fullName>
    </submittedName>
</protein>
<accession>A0A2R6PJB7</accession>
<evidence type="ECO:0000256" key="1">
    <source>
        <dbReference type="SAM" id="MobiDB-lite"/>
    </source>
</evidence>
<feature type="region of interest" description="Disordered" evidence="1">
    <location>
        <begin position="183"/>
        <end position="246"/>
    </location>
</feature>
<feature type="compositionally biased region" description="Acidic residues" evidence="1">
    <location>
        <begin position="213"/>
        <end position="235"/>
    </location>
</feature>
<keyword evidence="3" id="KW-1185">Reference proteome</keyword>
<feature type="region of interest" description="Disordered" evidence="1">
    <location>
        <begin position="1"/>
        <end position="51"/>
    </location>
</feature>
<dbReference type="EMBL" id="MLYV02000477">
    <property type="protein sequence ID" value="PSR92306.1"/>
    <property type="molecule type" value="Genomic_DNA"/>
</dbReference>
<feature type="compositionally biased region" description="Polar residues" evidence="1">
    <location>
        <begin position="123"/>
        <end position="137"/>
    </location>
</feature>
<evidence type="ECO:0000313" key="3">
    <source>
        <dbReference type="Proteomes" id="UP000186601"/>
    </source>
</evidence>
<feature type="compositionally biased region" description="Basic and acidic residues" evidence="1">
    <location>
        <begin position="110"/>
        <end position="122"/>
    </location>
</feature>
<feature type="compositionally biased region" description="Basic and acidic residues" evidence="1">
    <location>
        <begin position="28"/>
        <end position="38"/>
    </location>
</feature>
<feature type="compositionally biased region" description="Polar residues" evidence="1">
    <location>
        <begin position="1"/>
        <end position="13"/>
    </location>
</feature>
<dbReference type="Proteomes" id="UP000186601">
    <property type="component" value="Unassembled WGS sequence"/>
</dbReference>
<comment type="caution">
    <text evidence="2">The sequence shown here is derived from an EMBL/GenBank/DDBJ whole genome shotgun (WGS) entry which is preliminary data.</text>
</comment>